<evidence type="ECO:0000313" key="3">
    <source>
        <dbReference type="Proteomes" id="UP000297776"/>
    </source>
</evidence>
<dbReference type="CDD" id="cd06558">
    <property type="entry name" value="crotonase-like"/>
    <property type="match status" value="1"/>
</dbReference>
<dbReference type="AlphaFoldDB" id="A0A4Y8LI64"/>
<keyword evidence="3" id="KW-1185">Reference proteome</keyword>
<dbReference type="OrthoDB" id="9775794at2"/>
<dbReference type="SUPFAM" id="SSF52096">
    <property type="entry name" value="ClpP/crotonase"/>
    <property type="match status" value="1"/>
</dbReference>
<dbReference type="PANTHER" id="PTHR11941:SF27">
    <property type="entry name" value="ETHYLMALONYL-COA DECARBOXYLASE"/>
    <property type="match status" value="1"/>
</dbReference>
<accession>A0A4Y8LI64</accession>
<comment type="caution">
    <text evidence="2">The sequence shown here is derived from an EMBL/GenBank/DDBJ whole genome shotgun (WGS) entry which is preliminary data.</text>
</comment>
<dbReference type="GO" id="GO:0016829">
    <property type="term" value="F:lyase activity"/>
    <property type="evidence" value="ECO:0007669"/>
    <property type="project" value="UniProtKB-KW"/>
</dbReference>
<reference evidence="2 3" key="1">
    <citation type="submission" date="2019-03" db="EMBL/GenBank/DDBJ databases">
        <authorList>
            <person name="Yang Y."/>
        </authorList>
    </citation>
    <scope>NUCLEOTIDE SEQUENCE [LARGE SCALE GENOMIC DNA]</scope>
    <source>
        <strain evidence="2 3">ASL-1</strain>
    </source>
</reference>
<keyword evidence="1" id="KW-0456">Lyase</keyword>
<sequence>MGYTIQQNNHALIFTISRPERRNAVNYEVMDGLQIAINQAQKNDYVKALIVTGEGNEAFCAGGDLQEFHRLKTQKEAYGMLSNMGSILYQLATLNKVTVAYINGAAVGGGCEIAAACDYRIARPGIKMGFVQANLAITTGWGGGTLLYERLPANQVFRLLSEAKVHHESTLYELGFIDQTVQVESVDELIDMFKPVFEKSGAVLGAYKKMLTQKWTAGDLKARMESEIYECSVLWEKEEHHQAVEKFFEK</sequence>
<proteinExistence type="predicted"/>
<dbReference type="Proteomes" id="UP000297776">
    <property type="component" value="Unassembled WGS sequence"/>
</dbReference>
<dbReference type="EMBL" id="SORX01000007">
    <property type="protein sequence ID" value="TFE00247.1"/>
    <property type="molecule type" value="Genomic_DNA"/>
</dbReference>
<name>A0A4Y8LI64_9BACL</name>
<dbReference type="PANTHER" id="PTHR11941">
    <property type="entry name" value="ENOYL-COA HYDRATASE-RELATED"/>
    <property type="match status" value="1"/>
</dbReference>
<dbReference type="Pfam" id="PF00378">
    <property type="entry name" value="ECH_1"/>
    <property type="match status" value="1"/>
</dbReference>
<keyword evidence="2" id="KW-0413">Isomerase</keyword>
<gene>
    <name evidence="2" type="ORF">E2626_12245</name>
</gene>
<protein>
    <submittedName>
        <fullName evidence="2">Enoyl-CoA hydratase/isomerase family protein</fullName>
    </submittedName>
</protein>
<dbReference type="GO" id="GO:0016853">
    <property type="term" value="F:isomerase activity"/>
    <property type="evidence" value="ECO:0007669"/>
    <property type="project" value="UniProtKB-KW"/>
</dbReference>
<dbReference type="GO" id="GO:0006635">
    <property type="term" value="P:fatty acid beta-oxidation"/>
    <property type="evidence" value="ECO:0007669"/>
    <property type="project" value="TreeGrafter"/>
</dbReference>
<evidence type="ECO:0000313" key="2">
    <source>
        <dbReference type="EMBL" id="TFE00247.1"/>
    </source>
</evidence>
<dbReference type="Gene3D" id="3.90.226.10">
    <property type="entry name" value="2-enoyl-CoA Hydratase, Chain A, domain 1"/>
    <property type="match status" value="1"/>
</dbReference>
<dbReference type="RefSeq" id="WP_134382066.1">
    <property type="nucleotide sequence ID" value="NZ_SORX01000007.1"/>
</dbReference>
<organism evidence="2 3">
    <name type="scientific">Jeotgalibacillus salarius</name>
    <dbReference type="NCBI Taxonomy" id="546023"/>
    <lineage>
        <taxon>Bacteria</taxon>
        <taxon>Bacillati</taxon>
        <taxon>Bacillota</taxon>
        <taxon>Bacilli</taxon>
        <taxon>Bacillales</taxon>
        <taxon>Caryophanaceae</taxon>
        <taxon>Jeotgalibacillus</taxon>
    </lineage>
</organism>
<dbReference type="GO" id="GO:0005829">
    <property type="term" value="C:cytosol"/>
    <property type="evidence" value="ECO:0007669"/>
    <property type="project" value="TreeGrafter"/>
</dbReference>
<evidence type="ECO:0000256" key="1">
    <source>
        <dbReference type="ARBA" id="ARBA00023239"/>
    </source>
</evidence>
<dbReference type="InterPro" id="IPR001753">
    <property type="entry name" value="Enoyl-CoA_hydra/iso"/>
</dbReference>
<dbReference type="InterPro" id="IPR029045">
    <property type="entry name" value="ClpP/crotonase-like_dom_sf"/>
</dbReference>